<dbReference type="InterPro" id="IPR036236">
    <property type="entry name" value="Znf_C2H2_sf"/>
</dbReference>
<feature type="region of interest" description="Disordered" evidence="1">
    <location>
        <begin position="121"/>
        <end position="152"/>
    </location>
</feature>
<dbReference type="Gene3D" id="3.30.160.60">
    <property type="entry name" value="Classic Zinc Finger"/>
    <property type="match status" value="2"/>
</dbReference>
<dbReference type="InterPro" id="IPR003604">
    <property type="entry name" value="Matrin/U1-like-C_Znf_C2H2"/>
</dbReference>
<dbReference type="SUPFAM" id="SSF57667">
    <property type="entry name" value="beta-beta-alpha zinc fingers"/>
    <property type="match status" value="2"/>
</dbReference>
<feature type="compositionally biased region" description="Basic and acidic residues" evidence="1">
    <location>
        <begin position="399"/>
        <end position="420"/>
    </location>
</feature>
<organism evidence="3 4">
    <name type="scientific">Nepenthes gracilis</name>
    <name type="common">Slender pitcher plant</name>
    <dbReference type="NCBI Taxonomy" id="150966"/>
    <lineage>
        <taxon>Eukaryota</taxon>
        <taxon>Viridiplantae</taxon>
        <taxon>Streptophyta</taxon>
        <taxon>Embryophyta</taxon>
        <taxon>Tracheophyta</taxon>
        <taxon>Spermatophyta</taxon>
        <taxon>Magnoliopsida</taxon>
        <taxon>eudicotyledons</taxon>
        <taxon>Gunneridae</taxon>
        <taxon>Pentapetalae</taxon>
        <taxon>Caryophyllales</taxon>
        <taxon>Nepenthaceae</taxon>
        <taxon>Nepenthes</taxon>
    </lineage>
</organism>
<feature type="region of interest" description="Disordered" evidence="1">
    <location>
        <begin position="282"/>
        <end position="307"/>
    </location>
</feature>
<dbReference type="GO" id="GO:0003676">
    <property type="term" value="F:nucleic acid binding"/>
    <property type="evidence" value="ECO:0007669"/>
    <property type="project" value="InterPro"/>
</dbReference>
<dbReference type="InterPro" id="IPR013087">
    <property type="entry name" value="Znf_C2H2_type"/>
</dbReference>
<dbReference type="PANTHER" id="PTHR47487:SF8">
    <property type="entry name" value="OS08G0270900 PROTEIN"/>
    <property type="match status" value="1"/>
</dbReference>
<gene>
    <name evidence="3" type="ORF">Nepgr_018447</name>
</gene>
<dbReference type="AlphaFoldDB" id="A0AAD3XUB7"/>
<dbReference type="Proteomes" id="UP001279734">
    <property type="component" value="Unassembled WGS sequence"/>
</dbReference>
<dbReference type="SMART" id="SM00451">
    <property type="entry name" value="ZnF_U1"/>
    <property type="match status" value="2"/>
</dbReference>
<keyword evidence="4" id="KW-1185">Reference proteome</keyword>
<feature type="domain" description="U1-type" evidence="2">
    <location>
        <begin position="349"/>
        <end position="384"/>
    </location>
</feature>
<name>A0AAD3XUB7_NEPGR</name>
<evidence type="ECO:0000256" key="1">
    <source>
        <dbReference type="SAM" id="MobiDB-lite"/>
    </source>
</evidence>
<dbReference type="Pfam" id="PF12874">
    <property type="entry name" value="zf-met"/>
    <property type="match status" value="2"/>
</dbReference>
<evidence type="ECO:0000313" key="3">
    <source>
        <dbReference type="EMBL" id="GMH16606.1"/>
    </source>
</evidence>
<accession>A0AAD3XUB7</accession>
<feature type="compositionally biased region" description="Basic and acidic residues" evidence="1">
    <location>
        <begin position="123"/>
        <end position="149"/>
    </location>
</feature>
<feature type="domain" description="U1-type" evidence="2">
    <location>
        <begin position="211"/>
        <end position="245"/>
    </location>
</feature>
<sequence length="463" mass="51886">MDSDFRPFDDHCPAYHSSPTNCTYFTAQAIRAGFTSTDFRRFELQKDRHDLREAVQRELEKERIRAEIIAQDIARRRILEQEVRRELILEREMAMREVEGCSVFGAPSMRHNPWLPSFETSAAEERMRSQPHREVERRGLHRPPTEQRPLDAGVSNVSLHEVESPKDVRKEKFITLVKPNKSLSCLKRKAATPLRASDLEVPSIGLDKKPNREWSCALCRVTATSERGLNEHLKGKKHKANEARLIAQPTGFSTSPSSKMNITGSRKSINVLGNASTSCLKPHVKTDEESSEAKCDNSLEKEKRGSSVNLNDKAEATRLHKGENAVLCDKIDEASQSLKMLTSVNSKNKFRYWCGMCQVGAHSEKVMSAHKRGKKHLKKRLGQLQKAESSRSTNPVQLPREEAEKELHETAKEVQEDRGESTTYVGGDVAGEEVESKNVDGDVAGADSDLVLASCGIDSPSDC</sequence>
<feature type="compositionally biased region" description="Basic and acidic residues" evidence="1">
    <location>
        <begin position="284"/>
        <end position="305"/>
    </location>
</feature>
<dbReference type="PANTHER" id="PTHR47487">
    <property type="entry name" value="OS06G0651300 PROTEIN-RELATED"/>
    <property type="match status" value="1"/>
</dbReference>
<dbReference type="EMBL" id="BSYO01000016">
    <property type="protein sequence ID" value="GMH16606.1"/>
    <property type="molecule type" value="Genomic_DNA"/>
</dbReference>
<comment type="caution">
    <text evidence="3">The sequence shown here is derived from an EMBL/GenBank/DDBJ whole genome shotgun (WGS) entry which is preliminary data.</text>
</comment>
<evidence type="ECO:0000313" key="4">
    <source>
        <dbReference type="Proteomes" id="UP001279734"/>
    </source>
</evidence>
<proteinExistence type="predicted"/>
<evidence type="ECO:0000259" key="2">
    <source>
        <dbReference type="SMART" id="SM00451"/>
    </source>
</evidence>
<reference evidence="3" key="1">
    <citation type="submission" date="2023-05" db="EMBL/GenBank/DDBJ databases">
        <title>Nepenthes gracilis genome sequencing.</title>
        <authorList>
            <person name="Fukushima K."/>
        </authorList>
    </citation>
    <scope>NUCLEOTIDE SEQUENCE</scope>
    <source>
        <strain evidence="3">SING2019-196</strain>
    </source>
</reference>
<dbReference type="GO" id="GO:0008270">
    <property type="term" value="F:zinc ion binding"/>
    <property type="evidence" value="ECO:0007669"/>
    <property type="project" value="InterPro"/>
</dbReference>
<protein>
    <recommendedName>
        <fullName evidence="2">U1-type domain-containing protein</fullName>
    </recommendedName>
</protein>
<feature type="region of interest" description="Disordered" evidence="1">
    <location>
        <begin position="380"/>
        <end position="443"/>
    </location>
</feature>